<evidence type="ECO:0000256" key="9">
    <source>
        <dbReference type="ARBA" id="ARBA00023167"/>
    </source>
</evidence>
<evidence type="ECO:0000256" key="4">
    <source>
        <dbReference type="ARBA" id="ARBA00022605"/>
    </source>
</evidence>
<keyword evidence="8 11" id="KW-0408">Iron</keyword>
<dbReference type="GO" id="GO:0005737">
    <property type="term" value="C:cytoplasm"/>
    <property type="evidence" value="ECO:0007669"/>
    <property type="project" value="UniProtKB-SubCell"/>
</dbReference>
<evidence type="ECO:0000256" key="1">
    <source>
        <dbReference type="ARBA" id="ARBA00000428"/>
    </source>
</evidence>
<keyword evidence="9 11" id="KW-0486">Methionine biosynthesis</keyword>
<evidence type="ECO:0000256" key="10">
    <source>
        <dbReference type="ARBA" id="ARBA00023242"/>
    </source>
</evidence>
<comment type="catalytic activity">
    <reaction evidence="11">
        <text>1,2-dihydroxy-5-(methylsulfanyl)pent-1-en-3-one + O2 = 3-(methylsulfanyl)propanoate + CO + formate + 2 H(+)</text>
        <dbReference type="Rhea" id="RHEA:14161"/>
        <dbReference type="ChEBI" id="CHEBI:15378"/>
        <dbReference type="ChEBI" id="CHEBI:15379"/>
        <dbReference type="ChEBI" id="CHEBI:15740"/>
        <dbReference type="ChEBI" id="CHEBI:17245"/>
        <dbReference type="ChEBI" id="CHEBI:49016"/>
        <dbReference type="ChEBI" id="CHEBI:49252"/>
        <dbReference type="EC" id="1.13.11.53"/>
    </reaction>
</comment>
<comment type="similarity">
    <text evidence="11">Belongs to the acireductone dioxygenase (ARD) family.</text>
</comment>
<keyword evidence="4 11" id="KW-0028">Amino-acid biosynthesis</keyword>
<feature type="binding site" evidence="11">
    <location>
        <position position="145"/>
    </location>
    <ligand>
        <name>Ni(2+)</name>
        <dbReference type="ChEBI" id="CHEBI:49786"/>
        <note>for nickel-dependent acireductone dioxygenase activity</note>
    </ligand>
</feature>
<evidence type="ECO:0000256" key="5">
    <source>
        <dbReference type="ARBA" id="ARBA00022723"/>
    </source>
</evidence>
<evidence type="ECO:0000313" key="14">
    <source>
        <dbReference type="Proteomes" id="UP001530315"/>
    </source>
</evidence>
<keyword evidence="7 11" id="KW-0560">Oxidoreductase</keyword>
<dbReference type="GO" id="GO:0019509">
    <property type="term" value="P:L-methionine salvage from methylthioadenosine"/>
    <property type="evidence" value="ECO:0007669"/>
    <property type="project" value="UniProtKB-UniRule"/>
</dbReference>
<feature type="binding site" evidence="11">
    <location>
        <position position="145"/>
    </location>
    <ligand>
        <name>Fe(2+)</name>
        <dbReference type="ChEBI" id="CHEBI:29033"/>
        <note>for iron-dependent acireductone dioxygenase activity</note>
    </ligand>
</feature>
<feature type="binding site" evidence="11">
    <location>
        <position position="184"/>
    </location>
    <ligand>
        <name>Fe(2+)</name>
        <dbReference type="ChEBI" id="CHEBI:29033"/>
        <note>for iron-dependent acireductone dioxygenase activity</note>
    </ligand>
</feature>
<dbReference type="InterPro" id="IPR004313">
    <property type="entry name" value="ARD"/>
</dbReference>
<protein>
    <recommendedName>
        <fullName evidence="11">Acireductone dioxygenase</fullName>
    </recommendedName>
    <alternativeName>
        <fullName evidence="11">Acireductone dioxygenase (Fe(2+)-requiring)</fullName>
        <shortName evidence="11">ARD'</shortName>
        <shortName evidence="11">Fe-ARD</shortName>
        <ecNumber evidence="11">1.13.11.54</ecNumber>
    </alternativeName>
    <alternativeName>
        <fullName evidence="11">Acireductone dioxygenase (Ni(2+)-requiring)</fullName>
        <shortName evidence="11">ARD</shortName>
        <shortName evidence="11">Ni-ARD</shortName>
        <ecNumber evidence="11">1.13.11.53</ecNumber>
    </alternativeName>
</protein>
<dbReference type="GO" id="GO:0005506">
    <property type="term" value="F:iron ion binding"/>
    <property type="evidence" value="ECO:0007669"/>
    <property type="project" value="UniProtKB-UniRule"/>
</dbReference>
<feature type="compositionally biased region" description="Basic and acidic residues" evidence="12">
    <location>
        <begin position="1"/>
        <end position="20"/>
    </location>
</feature>
<dbReference type="GO" id="GO:0016151">
    <property type="term" value="F:nickel cation binding"/>
    <property type="evidence" value="ECO:0007669"/>
    <property type="project" value="UniProtKB-UniRule"/>
</dbReference>
<accession>A0ABD3PLP3</accession>
<name>A0ABD3PLP3_9STRA</name>
<dbReference type="PANTHER" id="PTHR23418:SF0">
    <property type="entry name" value="ACIREDUCTONE DIOXYGENASE"/>
    <property type="match status" value="1"/>
</dbReference>
<comment type="cofactor">
    <cofactor evidence="11">
        <name>Fe(2+)</name>
        <dbReference type="ChEBI" id="CHEBI:29033"/>
    </cofactor>
    <cofactor evidence="11">
        <name>Ni(2+)</name>
        <dbReference type="ChEBI" id="CHEBI:49786"/>
    </cofactor>
    <text evidence="11">Binds either 1 Fe or Ni cation per monomer. Iron-binding promotes an acireductone dioxygenase reaction producing 2-keto-4-methylthiobutyrate, while nickel-binding promotes an acireductone dioxygenase reaction producing 3-(methylsulfanyl)propanoate.</text>
</comment>
<dbReference type="HAMAP" id="MF_03154">
    <property type="entry name" value="Salvage_MtnD_euk"/>
    <property type="match status" value="1"/>
</dbReference>
<dbReference type="InterPro" id="IPR011051">
    <property type="entry name" value="RmlC_Cupin_sf"/>
</dbReference>
<dbReference type="Proteomes" id="UP001530315">
    <property type="component" value="Unassembled WGS sequence"/>
</dbReference>
<feature type="binding site" evidence="11">
    <location>
        <position position="139"/>
    </location>
    <ligand>
        <name>Ni(2+)</name>
        <dbReference type="ChEBI" id="CHEBI:49786"/>
        <note>for nickel-dependent acireductone dioxygenase activity</note>
    </ligand>
</feature>
<evidence type="ECO:0000256" key="3">
    <source>
        <dbReference type="ARBA" id="ARBA00022596"/>
    </source>
</evidence>
<evidence type="ECO:0000256" key="7">
    <source>
        <dbReference type="ARBA" id="ARBA00023002"/>
    </source>
</evidence>
<dbReference type="Pfam" id="PF03079">
    <property type="entry name" value="ARD"/>
    <property type="match status" value="1"/>
</dbReference>
<keyword evidence="3 11" id="KW-0533">Nickel</keyword>
<feature type="binding site" evidence="11">
    <location>
        <position position="184"/>
    </location>
    <ligand>
        <name>Ni(2+)</name>
        <dbReference type="ChEBI" id="CHEBI:49786"/>
        <note>for nickel-dependent acireductone dioxygenase activity</note>
    </ligand>
</feature>
<organism evidence="13 14">
    <name type="scientific">Stephanodiscus triporus</name>
    <dbReference type="NCBI Taxonomy" id="2934178"/>
    <lineage>
        <taxon>Eukaryota</taxon>
        <taxon>Sar</taxon>
        <taxon>Stramenopiles</taxon>
        <taxon>Ochrophyta</taxon>
        <taxon>Bacillariophyta</taxon>
        <taxon>Coscinodiscophyceae</taxon>
        <taxon>Thalassiosirophycidae</taxon>
        <taxon>Stephanodiscales</taxon>
        <taxon>Stephanodiscaceae</taxon>
        <taxon>Stephanodiscus</taxon>
    </lineage>
</organism>
<gene>
    <name evidence="13" type="ORF">ACHAW5_009415</name>
</gene>
<evidence type="ECO:0000256" key="11">
    <source>
        <dbReference type="HAMAP-Rule" id="MF_03154"/>
    </source>
</evidence>
<sequence>MSSEEETKSGSPTKEEEPPPSKKVKSGTMEQAPDSEWPEAWLMPNGEIEDQKAPNKLEPNVPVTAKELREIGICSYWKLDASAYSYPKISVPWDPSDAVDPDLKRLRDERGYSYADIITVHPDTLPEYEAKVKAFFEEHIHDAEEIRYVLGGSGYFDVRDKRDEWARIHVRAGDLLTLPEGIYHRFTVDEGDSIHAMRLFIGQPVWTPFNRPCDEHENRKKYVEAFIEEEKKNED</sequence>
<feature type="binding site" evidence="11">
    <location>
        <position position="139"/>
    </location>
    <ligand>
        <name>Fe(2+)</name>
        <dbReference type="ChEBI" id="CHEBI:29033"/>
        <note>for iron-dependent acireductone dioxygenase activity</note>
    </ligand>
</feature>
<comment type="pathway">
    <text evidence="11">Amino-acid biosynthesis; L-methionine biosynthesis via salvage pathway; L-methionine from S-methyl-5-thio-alpha-D-ribose 1-phosphate: step 5/6.</text>
</comment>
<feature type="region of interest" description="Disordered" evidence="12">
    <location>
        <begin position="1"/>
        <end position="57"/>
    </location>
</feature>
<keyword evidence="2 11" id="KW-0963">Cytoplasm</keyword>
<evidence type="ECO:0000313" key="13">
    <source>
        <dbReference type="EMBL" id="KAL3788569.1"/>
    </source>
</evidence>
<dbReference type="AlphaFoldDB" id="A0ABD3PLP3"/>
<comment type="catalytic activity">
    <reaction evidence="1 11">
        <text>1,2-dihydroxy-5-(methylsulfanyl)pent-1-en-3-one + O2 = 4-methylsulfanyl-2-oxobutanoate + formate + 2 H(+)</text>
        <dbReference type="Rhea" id="RHEA:24504"/>
        <dbReference type="ChEBI" id="CHEBI:15378"/>
        <dbReference type="ChEBI" id="CHEBI:15379"/>
        <dbReference type="ChEBI" id="CHEBI:15740"/>
        <dbReference type="ChEBI" id="CHEBI:16723"/>
        <dbReference type="ChEBI" id="CHEBI:49252"/>
        <dbReference type="EC" id="1.13.11.54"/>
    </reaction>
</comment>
<feature type="binding site" evidence="11">
    <location>
        <position position="141"/>
    </location>
    <ligand>
        <name>Fe(2+)</name>
        <dbReference type="ChEBI" id="CHEBI:29033"/>
        <note>for iron-dependent acireductone dioxygenase activity</note>
    </ligand>
</feature>
<dbReference type="InterPro" id="IPR014710">
    <property type="entry name" value="RmlC-like_jellyroll"/>
</dbReference>
<keyword evidence="14" id="KW-1185">Reference proteome</keyword>
<evidence type="ECO:0000256" key="6">
    <source>
        <dbReference type="ARBA" id="ARBA00022964"/>
    </source>
</evidence>
<dbReference type="FunFam" id="2.60.120.10:FF:000099">
    <property type="entry name" value="1,2-dihydroxy-3-keto-5-methylthiopentene dioxygenase"/>
    <property type="match status" value="1"/>
</dbReference>
<dbReference type="CDD" id="cd02232">
    <property type="entry name" value="cupin_ARD"/>
    <property type="match status" value="1"/>
</dbReference>
<keyword evidence="6 11" id="KW-0223">Dioxygenase</keyword>
<keyword evidence="5 11" id="KW-0479">Metal-binding</keyword>
<dbReference type="EC" id="1.13.11.53" evidence="11"/>
<proteinExistence type="inferred from homology"/>
<comment type="caution">
    <text evidence="13">The sequence shown here is derived from an EMBL/GenBank/DDBJ whole genome shotgun (WGS) entry which is preliminary data.</text>
</comment>
<dbReference type="EC" id="1.13.11.54" evidence="11"/>
<dbReference type="GO" id="GO:0005634">
    <property type="term" value="C:nucleus"/>
    <property type="evidence" value="ECO:0007669"/>
    <property type="project" value="UniProtKB-SubCell"/>
</dbReference>
<evidence type="ECO:0000256" key="8">
    <source>
        <dbReference type="ARBA" id="ARBA00023004"/>
    </source>
</evidence>
<keyword evidence="10 11" id="KW-0539">Nucleus</keyword>
<dbReference type="GO" id="GO:0010308">
    <property type="term" value="F:acireductone dioxygenase (Ni2+-requiring) activity"/>
    <property type="evidence" value="ECO:0007669"/>
    <property type="project" value="UniProtKB-UniRule"/>
</dbReference>
<dbReference type="Gene3D" id="2.60.120.10">
    <property type="entry name" value="Jelly Rolls"/>
    <property type="match status" value="1"/>
</dbReference>
<evidence type="ECO:0000256" key="2">
    <source>
        <dbReference type="ARBA" id="ARBA00022490"/>
    </source>
</evidence>
<reference evidence="13 14" key="1">
    <citation type="submission" date="2024-10" db="EMBL/GenBank/DDBJ databases">
        <title>Updated reference genomes for cyclostephanoid diatoms.</title>
        <authorList>
            <person name="Roberts W.R."/>
            <person name="Alverson A.J."/>
        </authorList>
    </citation>
    <scope>NUCLEOTIDE SEQUENCE [LARGE SCALE GENOMIC DNA]</scope>
    <source>
        <strain evidence="13 14">AJA276-08</strain>
    </source>
</reference>
<comment type="subcellular location">
    <subcellularLocation>
        <location evidence="11">Cytoplasm</location>
    </subcellularLocation>
    <subcellularLocation>
        <location evidence="11">Nucleus</location>
    </subcellularLocation>
</comment>
<dbReference type="EMBL" id="JALLAZ020000722">
    <property type="protein sequence ID" value="KAL3788569.1"/>
    <property type="molecule type" value="Genomic_DNA"/>
</dbReference>
<evidence type="ECO:0000256" key="12">
    <source>
        <dbReference type="SAM" id="MobiDB-lite"/>
    </source>
</evidence>
<feature type="binding site" evidence="11">
    <location>
        <position position="141"/>
    </location>
    <ligand>
        <name>Ni(2+)</name>
        <dbReference type="ChEBI" id="CHEBI:49786"/>
        <note>for nickel-dependent acireductone dioxygenase activity</note>
    </ligand>
</feature>
<comment type="function">
    <text evidence="11">Catalyzes 2 different reactions between oxygen and the acireductone 1,2-dihydroxy-3-keto-5-methylthiopentene (DHK-MTPene) depending upon the metal bound in the active site. Fe-containing acireductone dioxygenase (Fe-ARD) produces formate and 2-keto-4-methylthiobutyrate (KMTB), the alpha-ketoacid precursor of methionine in the methionine recycle pathway. Ni-containing acireductone dioxygenase (Ni-ARD) produces methylthiopropionate, carbon monoxide and formate, and does not lie on the methionine recycle pathway.</text>
</comment>
<dbReference type="GO" id="GO:0010309">
    <property type="term" value="F:acireductone dioxygenase [iron(II)-requiring] activity"/>
    <property type="evidence" value="ECO:0007669"/>
    <property type="project" value="UniProtKB-UniRule"/>
</dbReference>
<dbReference type="SUPFAM" id="SSF51182">
    <property type="entry name" value="RmlC-like cupins"/>
    <property type="match status" value="1"/>
</dbReference>
<dbReference type="InterPro" id="IPR027496">
    <property type="entry name" value="ARD_euk"/>
</dbReference>
<dbReference type="PANTHER" id="PTHR23418">
    <property type="entry name" value="ACIREDUCTONE DIOXYGENASE"/>
    <property type="match status" value="1"/>
</dbReference>